<feature type="transmembrane region" description="Helical" evidence="9">
    <location>
        <begin position="54"/>
        <end position="77"/>
    </location>
</feature>
<evidence type="ECO:0000313" key="12">
    <source>
        <dbReference type="Proteomes" id="UP001498398"/>
    </source>
</evidence>
<feature type="transmembrane region" description="Helical" evidence="9">
    <location>
        <begin position="115"/>
        <end position="132"/>
    </location>
</feature>
<comment type="similarity">
    <text evidence="2">Belongs to the major facilitator superfamily. Sugar transporter (TC 2.A.1.1) family.</text>
</comment>
<keyword evidence="6 9" id="KW-0472">Membrane</keyword>
<reference evidence="11 12" key="1">
    <citation type="submission" date="2024-01" db="EMBL/GenBank/DDBJ databases">
        <title>A draft genome for the cacao thread blight pathogen Marasmiellus scandens.</title>
        <authorList>
            <person name="Baruah I.K."/>
            <person name="Leung J."/>
            <person name="Bukari Y."/>
            <person name="Amoako-Attah I."/>
            <person name="Meinhardt L.W."/>
            <person name="Bailey B.A."/>
            <person name="Cohen S.P."/>
        </authorList>
    </citation>
    <scope>NUCLEOTIDE SEQUENCE [LARGE SCALE GENOMIC DNA]</scope>
    <source>
        <strain evidence="11 12">GH-19</strain>
    </source>
</reference>
<dbReference type="Proteomes" id="UP001498398">
    <property type="component" value="Unassembled WGS sequence"/>
</dbReference>
<evidence type="ECO:0000313" key="11">
    <source>
        <dbReference type="EMBL" id="KAK7440273.1"/>
    </source>
</evidence>
<dbReference type="InterPro" id="IPR005828">
    <property type="entry name" value="MFS_sugar_transport-like"/>
</dbReference>
<dbReference type="PANTHER" id="PTHR23503">
    <property type="entry name" value="SOLUTE CARRIER FAMILY 2"/>
    <property type="match status" value="1"/>
</dbReference>
<evidence type="ECO:0000256" key="3">
    <source>
        <dbReference type="ARBA" id="ARBA00022448"/>
    </source>
</evidence>
<organism evidence="11 12">
    <name type="scientific">Marasmiellus scandens</name>
    <dbReference type="NCBI Taxonomy" id="2682957"/>
    <lineage>
        <taxon>Eukaryota</taxon>
        <taxon>Fungi</taxon>
        <taxon>Dikarya</taxon>
        <taxon>Basidiomycota</taxon>
        <taxon>Agaricomycotina</taxon>
        <taxon>Agaricomycetes</taxon>
        <taxon>Agaricomycetidae</taxon>
        <taxon>Agaricales</taxon>
        <taxon>Marasmiineae</taxon>
        <taxon>Omphalotaceae</taxon>
        <taxon>Marasmiellus</taxon>
    </lineage>
</organism>
<evidence type="ECO:0000256" key="7">
    <source>
        <dbReference type="ARBA" id="ARBA00049119"/>
    </source>
</evidence>
<evidence type="ECO:0000256" key="5">
    <source>
        <dbReference type="ARBA" id="ARBA00022989"/>
    </source>
</evidence>
<feature type="transmembrane region" description="Helical" evidence="9">
    <location>
        <begin position="359"/>
        <end position="383"/>
    </location>
</feature>
<dbReference type="InterPro" id="IPR045263">
    <property type="entry name" value="GLUT"/>
</dbReference>
<keyword evidence="12" id="KW-1185">Reference proteome</keyword>
<keyword evidence="4 9" id="KW-0812">Transmembrane</keyword>
<feature type="transmembrane region" description="Helical" evidence="9">
    <location>
        <begin position="303"/>
        <end position="326"/>
    </location>
</feature>
<dbReference type="PRINTS" id="PR00171">
    <property type="entry name" value="SUGRTRNSPORT"/>
</dbReference>
<gene>
    <name evidence="11" type="primary">HGT20</name>
    <name evidence="11" type="ORF">VKT23_017213</name>
</gene>
<feature type="transmembrane region" description="Helical" evidence="9">
    <location>
        <begin position="390"/>
        <end position="413"/>
    </location>
</feature>
<name>A0ABR1IX36_9AGAR</name>
<protein>
    <submittedName>
        <fullName evidence="11">Bifunctional purine biosynthesis protein PurH</fullName>
    </submittedName>
</protein>
<dbReference type="Pfam" id="PF00083">
    <property type="entry name" value="Sugar_tr"/>
    <property type="match status" value="1"/>
</dbReference>
<comment type="subcellular location">
    <subcellularLocation>
        <location evidence="1">Membrane</location>
        <topology evidence="1">Multi-pass membrane protein</topology>
    </subcellularLocation>
</comment>
<evidence type="ECO:0000256" key="6">
    <source>
        <dbReference type="ARBA" id="ARBA00023136"/>
    </source>
</evidence>
<feature type="transmembrane region" description="Helical" evidence="9">
    <location>
        <begin position="144"/>
        <end position="166"/>
    </location>
</feature>
<evidence type="ECO:0000256" key="8">
    <source>
        <dbReference type="SAM" id="MobiDB-lite"/>
    </source>
</evidence>
<feature type="transmembrane region" description="Helical" evidence="9">
    <location>
        <begin position="172"/>
        <end position="194"/>
    </location>
</feature>
<sequence>MAFTLKGWLTCLWVLVIPFQYGYHISVLNQLHSAIACDPVSTTQLPSCFPMDKLTYSAVTSVFNLGGLLGSAVANIFMEKYGRKGSARLSAALVAVGCALMGLSTIVFTLGFGRFLVGVGSGIGICLGPIYIAEIAPKQISGSVGVFTQLGIVLGIFLTQLLGIYFSTPTSWRMVLFFSFALSAIQFLASPAIVESPRYLRSKFGQTSQEAKQVERRIWTSSDEDNSSSSPLLPERDPEAHPPAPESHSQPALSIPQVLFKPPAEVRRPLLIISCAMLGQQISGINAVLYYSNDILSQSLPDLGKYVSLGITVFNVLMTFPPIILIEKLGRKTLLALSVIGALVSLTMVGIGLNNGWVTVSSVFILTFVMSFAIGLGPVPFVMIPEVSPFYAVSALSSIALSLNWLTNFAVSLLFLPLQQLLSGDDQSHSGRIFWLFAVILAVVMGIMGKAWKA</sequence>
<comment type="catalytic activity">
    <reaction evidence="7">
        <text>myo-inositol(out) + H(+)(out) = myo-inositol(in) + H(+)(in)</text>
        <dbReference type="Rhea" id="RHEA:60364"/>
        <dbReference type="ChEBI" id="CHEBI:15378"/>
        <dbReference type="ChEBI" id="CHEBI:17268"/>
    </reaction>
</comment>
<dbReference type="EMBL" id="JBANRG010000069">
    <property type="protein sequence ID" value="KAK7440273.1"/>
    <property type="molecule type" value="Genomic_DNA"/>
</dbReference>
<comment type="caution">
    <text evidence="11">The sequence shown here is derived from an EMBL/GenBank/DDBJ whole genome shotgun (WGS) entry which is preliminary data.</text>
</comment>
<feature type="transmembrane region" description="Helical" evidence="9">
    <location>
        <begin position="270"/>
        <end position="291"/>
    </location>
</feature>
<feature type="transmembrane region" description="Helical" evidence="9">
    <location>
        <begin position="7"/>
        <end position="23"/>
    </location>
</feature>
<keyword evidence="3" id="KW-0813">Transport</keyword>
<dbReference type="InterPro" id="IPR003663">
    <property type="entry name" value="Sugar/inositol_transpt"/>
</dbReference>
<dbReference type="InterPro" id="IPR020846">
    <property type="entry name" value="MFS_dom"/>
</dbReference>
<dbReference type="Gene3D" id="1.20.1250.20">
    <property type="entry name" value="MFS general substrate transporter like domains"/>
    <property type="match status" value="1"/>
</dbReference>
<evidence type="ECO:0000256" key="9">
    <source>
        <dbReference type="SAM" id="Phobius"/>
    </source>
</evidence>
<dbReference type="SUPFAM" id="SSF103473">
    <property type="entry name" value="MFS general substrate transporter"/>
    <property type="match status" value="1"/>
</dbReference>
<dbReference type="PROSITE" id="PS50850">
    <property type="entry name" value="MFS"/>
    <property type="match status" value="1"/>
</dbReference>
<dbReference type="InterPro" id="IPR036259">
    <property type="entry name" value="MFS_trans_sf"/>
</dbReference>
<feature type="region of interest" description="Disordered" evidence="8">
    <location>
        <begin position="215"/>
        <end position="251"/>
    </location>
</feature>
<proteinExistence type="inferred from homology"/>
<evidence type="ECO:0000256" key="2">
    <source>
        <dbReference type="ARBA" id="ARBA00010992"/>
    </source>
</evidence>
<feature type="domain" description="Major facilitator superfamily (MFS) profile" evidence="10">
    <location>
        <begin position="10"/>
        <end position="454"/>
    </location>
</feature>
<evidence type="ECO:0000256" key="4">
    <source>
        <dbReference type="ARBA" id="ARBA00022692"/>
    </source>
</evidence>
<feature type="transmembrane region" description="Helical" evidence="9">
    <location>
        <begin position="433"/>
        <end position="452"/>
    </location>
</feature>
<keyword evidence="5 9" id="KW-1133">Transmembrane helix</keyword>
<evidence type="ECO:0000259" key="10">
    <source>
        <dbReference type="PROSITE" id="PS50850"/>
    </source>
</evidence>
<dbReference type="PANTHER" id="PTHR23503:SF8">
    <property type="entry name" value="FACILITATED GLUCOSE TRANSPORTER PROTEIN 1"/>
    <property type="match status" value="1"/>
</dbReference>
<accession>A0ABR1IX36</accession>
<feature type="transmembrane region" description="Helical" evidence="9">
    <location>
        <begin position="333"/>
        <end position="353"/>
    </location>
</feature>
<evidence type="ECO:0000256" key="1">
    <source>
        <dbReference type="ARBA" id="ARBA00004141"/>
    </source>
</evidence>
<feature type="transmembrane region" description="Helical" evidence="9">
    <location>
        <begin position="89"/>
        <end position="109"/>
    </location>
</feature>